<feature type="domain" description="HipA-like C-terminal" evidence="4">
    <location>
        <begin position="169"/>
        <end position="406"/>
    </location>
</feature>
<evidence type="ECO:0000259" key="4">
    <source>
        <dbReference type="Pfam" id="PF07804"/>
    </source>
</evidence>
<dbReference type="InterPro" id="IPR017508">
    <property type="entry name" value="HipA_N1"/>
</dbReference>
<dbReference type="InterPro" id="IPR052028">
    <property type="entry name" value="HipA_Ser/Thr_kinase"/>
</dbReference>
<evidence type="ECO:0000313" key="6">
    <source>
        <dbReference type="EMBL" id="TYT25563.1"/>
    </source>
</evidence>
<evidence type="ECO:0000256" key="3">
    <source>
        <dbReference type="ARBA" id="ARBA00022777"/>
    </source>
</evidence>
<organism evidence="6 7">
    <name type="scientific">Luteimonas viscosa</name>
    <dbReference type="NCBI Taxonomy" id="1132694"/>
    <lineage>
        <taxon>Bacteria</taxon>
        <taxon>Pseudomonadati</taxon>
        <taxon>Pseudomonadota</taxon>
        <taxon>Gammaproteobacteria</taxon>
        <taxon>Lysobacterales</taxon>
        <taxon>Lysobacteraceae</taxon>
        <taxon>Luteimonas</taxon>
    </lineage>
</organism>
<dbReference type="EMBL" id="VTFT01000001">
    <property type="protein sequence ID" value="TYT25563.1"/>
    <property type="molecule type" value="Genomic_DNA"/>
</dbReference>
<accession>A0A5D4XNQ1</accession>
<keyword evidence="3" id="KW-0418">Kinase</keyword>
<dbReference type="OrthoDB" id="9805913at2"/>
<comment type="similarity">
    <text evidence="1">Belongs to the HipA Ser/Thr kinase family.</text>
</comment>
<gene>
    <name evidence="6" type="ORF">FZO89_04415</name>
</gene>
<evidence type="ECO:0000259" key="5">
    <source>
        <dbReference type="Pfam" id="PF13657"/>
    </source>
</evidence>
<proteinExistence type="inferred from homology"/>
<dbReference type="InterPro" id="IPR012893">
    <property type="entry name" value="HipA-like_C"/>
</dbReference>
<dbReference type="AlphaFoldDB" id="A0A5D4XNQ1"/>
<dbReference type="PANTHER" id="PTHR37419:SF8">
    <property type="entry name" value="TOXIN YJJJ"/>
    <property type="match status" value="1"/>
</dbReference>
<reference evidence="6 7" key="1">
    <citation type="submission" date="2019-08" db="EMBL/GenBank/DDBJ databases">
        <title>Luteimonas viscosus sp. nov., isolated from soil of a sunflower field.</title>
        <authorList>
            <person name="Jianli Z."/>
            <person name="Ying Z."/>
        </authorList>
    </citation>
    <scope>NUCLEOTIDE SEQUENCE [LARGE SCALE GENOMIC DNA]</scope>
    <source>
        <strain evidence="6 7">XBU10</strain>
    </source>
</reference>
<evidence type="ECO:0000313" key="7">
    <source>
        <dbReference type="Proteomes" id="UP000324973"/>
    </source>
</evidence>
<dbReference type="RefSeq" id="WP_149102114.1">
    <property type="nucleotide sequence ID" value="NZ_VTFT01000001.1"/>
</dbReference>
<evidence type="ECO:0000256" key="2">
    <source>
        <dbReference type="ARBA" id="ARBA00022679"/>
    </source>
</evidence>
<name>A0A5D4XNQ1_9GAMM</name>
<comment type="caution">
    <text evidence="6">The sequence shown here is derived from an EMBL/GenBank/DDBJ whole genome shotgun (WGS) entry which is preliminary data.</text>
</comment>
<dbReference type="PANTHER" id="PTHR37419">
    <property type="entry name" value="SERINE/THREONINE-PROTEIN KINASE TOXIN HIPA"/>
    <property type="match status" value="1"/>
</dbReference>
<keyword evidence="2" id="KW-0808">Transferase</keyword>
<dbReference type="GO" id="GO:0004674">
    <property type="term" value="F:protein serine/threonine kinase activity"/>
    <property type="evidence" value="ECO:0007669"/>
    <property type="project" value="TreeGrafter"/>
</dbReference>
<protein>
    <submittedName>
        <fullName evidence="6">Type II toxin-antitoxin system HipA family toxin</fullName>
    </submittedName>
</protein>
<dbReference type="Gene3D" id="1.10.1070.20">
    <property type="match status" value="1"/>
</dbReference>
<feature type="domain" description="HipA N-terminal subdomain 1" evidence="5">
    <location>
        <begin position="5"/>
        <end position="115"/>
    </location>
</feature>
<dbReference type="Pfam" id="PF13657">
    <property type="entry name" value="Couple_hipA"/>
    <property type="match status" value="1"/>
</dbReference>
<dbReference type="Proteomes" id="UP000324973">
    <property type="component" value="Unassembled WGS sequence"/>
</dbReference>
<evidence type="ECO:0000256" key="1">
    <source>
        <dbReference type="ARBA" id="ARBA00010164"/>
    </source>
</evidence>
<sequence>MTVAEVQLWGRTIGAVSLEEGAAAAAFEYVPAFLGSGIELSPLHMPLRPRIYTFPELAPRTFHGLPGLLADSLPDRFGNALIDQWLATQGRSPQDFNAVERLCYTGARGMGALEFRPVHGPRARKASALDMAALVSLASDILTHREGLTASLERPSRQKALQDILRVGTSAGGARAKALIAWNPETNEVRSGQVPADPGFSHWLLKFDGVSGNKDKELLDPLGYGAIEFAYALMAKAAGIDMSECRLLEENGRRHFMTRRFDRLDDGMKLHMQSLGALAHFDYNLPGAYSYEQAFLVIRQLGLPMAAIEQQFRRMLFNVVARNQDDHVKNIAFLMDMAGRWSLAPAFDVSYSYNPDGAWTATHQMTLNGKRNGFTREDFKACAAVAGLKRGRDGKLLEEVLATVAQWPGFAREAGVDERQATQIGAVHRLRF</sequence>
<keyword evidence="7" id="KW-1185">Reference proteome</keyword>
<dbReference type="GO" id="GO:0005829">
    <property type="term" value="C:cytosol"/>
    <property type="evidence" value="ECO:0007669"/>
    <property type="project" value="TreeGrafter"/>
</dbReference>
<dbReference type="Pfam" id="PF07804">
    <property type="entry name" value="HipA_C"/>
    <property type="match status" value="1"/>
</dbReference>